<dbReference type="STRING" id="1611254.A0A2G5VFT6"/>
<dbReference type="AlphaFoldDB" id="A0A2G5VFT6"/>
<protein>
    <submittedName>
        <fullName evidence="2">Uncharacterized protein</fullName>
    </submittedName>
</protein>
<feature type="chain" id="PRO_5013889155" evidence="1">
    <location>
        <begin position="21"/>
        <end position="146"/>
    </location>
</feature>
<accession>A0A2G5VFT6</accession>
<evidence type="ECO:0000313" key="2">
    <source>
        <dbReference type="EMBL" id="PIC50607.1"/>
    </source>
</evidence>
<proteinExistence type="predicted"/>
<reference evidence="3" key="1">
    <citation type="submission" date="2017-10" db="EMBL/GenBank/DDBJ databases">
        <title>Rapid genome shrinkage in a self-fertile nematode reveals novel sperm competition proteins.</title>
        <authorList>
            <person name="Yin D."/>
            <person name="Schwarz E.M."/>
            <person name="Thomas C.G."/>
            <person name="Felde R.L."/>
            <person name="Korf I.F."/>
            <person name="Cutter A.D."/>
            <person name="Schartner C.M."/>
            <person name="Ralston E.J."/>
            <person name="Meyer B.J."/>
            <person name="Haag E.S."/>
        </authorList>
    </citation>
    <scope>NUCLEOTIDE SEQUENCE [LARGE SCALE GENOMIC DNA]</scope>
    <source>
        <strain evidence="3">JU1422</strain>
    </source>
</reference>
<gene>
    <name evidence="2" type="primary">Cnig_chr_I.g1442</name>
    <name evidence="2" type="ORF">B9Z55_001442</name>
</gene>
<dbReference type="PANTHER" id="PTHR21479:SF8">
    <property type="entry name" value="ML DOMAIN-CONTAINING PROTEIN-RELATED"/>
    <property type="match status" value="1"/>
</dbReference>
<dbReference type="EMBL" id="PDUG01000001">
    <property type="protein sequence ID" value="PIC50607.1"/>
    <property type="molecule type" value="Genomic_DNA"/>
</dbReference>
<organism evidence="2 3">
    <name type="scientific">Caenorhabditis nigoni</name>
    <dbReference type="NCBI Taxonomy" id="1611254"/>
    <lineage>
        <taxon>Eukaryota</taxon>
        <taxon>Metazoa</taxon>
        <taxon>Ecdysozoa</taxon>
        <taxon>Nematoda</taxon>
        <taxon>Chromadorea</taxon>
        <taxon>Rhabditida</taxon>
        <taxon>Rhabditina</taxon>
        <taxon>Rhabditomorpha</taxon>
        <taxon>Rhabditoidea</taxon>
        <taxon>Rhabditidae</taxon>
        <taxon>Peloderinae</taxon>
        <taxon>Caenorhabditis</taxon>
    </lineage>
</organism>
<dbReference type="Proteomes" id="UP000230233">
    <property type="component" value="Chromosome I"/>
</dbReference>
<name>A0A2G5VFT6_9PELO</name>
<dbReference type="OrthoDB" id="5775346at2759"/>
<comment type="caution">
    <text evidence="2">The sequence shown here is derived from an EMBL/GenBank/DDBJ whole genome shotgun (WGS) entry which is preliminary data.</text>
</comment>
<sequence length="146" mass="16949">MRGLISLLLLVCTYFMVADADDQFFFNVKLTCDARQKFSYNLQFLEQDYWWGNGNDPITAQRIGEGRRTAEFVQNGWQNGDEAWSTGYDVIMVLYHDCHESGKEMKLTLHIKPQCEIGKGVCRYTINKDIKEAEGEEDFHAKLSYE</sequence>
<dbReference type="PANTHER" id="PTHR21479">
    <property type="match status" value="1"/>
</dbReference>
<feature type="signal peptide" evidence="1">
    <location>
        <begin position="1"/>
        <end position="20"/>
    </location>
</feature>
<keyword evidence="3" id="KW-1185">Reference proteome</keyword>
<keyword evidence="1" id="KW-0732">Signal</keyword>
<evidence type="ECO:0000313" key="3">
    <source>
        <dbReference type="Proteomes" id="UP000230233"/>
    </source>
</evidence>
<evidence type="ECO:0000256" key="1">
    <source>
        <dbReference type="SAM" id="SignalP"/>
    </source>
</evidence>